<dbReference type="AlphaFoldDB" id="A0A1A9ZQV6"/>
<reference evidence="2" key="1">
    <citation type="submission" date="2014-03" db="EMBL/GenBank/DDBJ databases">
        <authorList>
            <person name="Aksoy S."/>
            <person name="Warren W."/>
            <person name="Wilson R.K."/>
        </authorList>
    </citation>
    <scope>NUCLEOTIDE SEQUENCE [LARGE SCALE GENOMIC DNA]</scope>
    <source>
        <strain evidence="2">IAEA</strain>
    </source>
</reference>
<proteinExistence type="predicted"/>
<organism evidence="1 2">
    <name type="scientific">Glossina pallidipes</name>
    <name type="common">Tsetse fly</name>
    <dbReference type="NCBI Taxonomy" id="7398"/>
    <lineage>
        <taxon>Eukaryota</taxon>
        <taxon>Metazoa</taxon>
        <taxon>Ecdysozoa</taxon>
        <taxon>Arthropoda</taxon>
        <taxon>Hexapoda</taxon>
        <taxon>Insecta</taxon>
        <taxon>Pterygota</taxon>
        <taxon>Neoptera</taxon>
        <taxon>Endopterygota</taxon>
        <taxon>Diptera</taxon>
        <taxon>Brachycera</taxon>
        <taxon>Muscomorpha</taxon>
        <taxon>Hippoboscoidea</taxon>
        <taxon>Glossinidae</taxon>
        <taxon>Glossina</taxon>
    </lineage>
</organism>
<reference evidence="1" key="2">
    <citation type="submission" date="2020-05" db="UniProtKB">
        <authorList>
            <consortium name="EnsemblMetazoa"/>
        </authorList>
    </citation>
    <scope>IDENTIFICATION</scope>
    <source>
        <strain evidence="1">IAEA</strain>
    </source>
</reference>
<keyword evidence="2" id="KW-1185">Reference proteome</keyword>
<dbReference type="Proteomes" id="UP000092445">
    <property type="component" value="Unassembled WGS sequence"/>
</dbReference>
<protein>
    <submittedName>
        <fullName evidence="1">Uncharacterized protein</fullName>
    </submittedName>
</protein>
<dbReference type="VEuPathDB" id="VectorBase:GPAI022219"/>
<name>A0A1A9ZQV6_GLOPL</name>
<evidence type="ECO:0000313" key="1">
    <source>
        <dbReference type="EnsemblMetazoa" id="GPAI022219-PA"/>
    </source>
</evidence>
<evidence type="ECO:0000313" key="2">
    <source>
        <dbReference type="Proteomes" id="UP000092445"/>
    </source>
</evidence>
<dbReference type="EnsemblMetazoa" id="GPAI022219-RA">
    <property type="protein sequence ID" value="GPAI022219-PA"/>
    <property type="gene ID" value="GPAI022219"/>
</dbReference>
<accession>A0A1A9ZQV6</accession>
<sequence>MFTNQECHECKIYSVPPWDLVNTSWKSKSPLYVENCMNISTCGMEQKQCLCKHVGMAASGSFQRTARRATSNEANFQFC</sequence>